<proteinExistence type="predicted"/>
<comment type="caution">
    <text evidence="1">The sequence shown here is derived from an EMBL/GenBank/DDBJ whole genome shotgun (WGS) entry which is preliminary data.</text>
</comment>
<evidence type="ECO:0000313" key="2">
    <source>
        <dbReference type="Proteomes" id="UP000024635"/>
    </source>
</evidence>
<accession>A0A016X2N2</accession>
<dbReference type="Proteomes" id="UP000024635">
    <property type="component" value="Unassembled WGS sequence"/>
</dbReference>
<sequence>MHRGWMLLYQLKRGMTAKTYRHDNCALLDLAGNVVAEMDDYVIENIDHKLAVFRVQTKIELSAEHRCNCDLQKMVLFVMLLSLYGQELFATHFSIRPLHSQVTKLRGWSRSRMSMTLPMLSTNS</sequence>
<gene>
    <name evidence="1" type="primary">Acey_s0408.g914</name>
    <name evidence="1" type="ORF">Y032_0408g914</name>
</gene>
<keyword evidence="2" id="KW-1185">Reference proteome</keyword>
<dbReference type="EMBL" id="JARK01000008">
    <property type="protein sequence ID" value="EYC46071.1"/>
    <property type="molecule type" value="Genomic_DNA"/>
</dbReference>
<organism evidence="1 2">
    <name type="scientific">Ancylostoma ceylanicum</name>
    <dbReference type="NCBI Taxonomy" id="53326"/>
    <lineage>
        <taxon>Eukaryota</taxon>
        <taxon>Metazoa</taxon>
        <taxon>Ecdysozoa</taxon>
        <taxon>Nematoda</taxon>
        <taxon>Chromadorea</taxon>
        <taxon>Rhabditida</taxon>
        <taxon>Rhabditina</taxon>
        <taxon>Rhabditomorpha</taxon>
        <taxon>Strongyloidea</taxon>
        <taxon>Ancylostomatidae</taxon>
        <taxon>Ancylostomatinae</taxon>
        <taxon>Ancylostoma</taxon>
    </lineage>
</organism>
<protein>
    <submittedName>
        <fullName evidence="1">Uncharacterized protein</fullName>
    </submittedName>
</protein>
<evidence type="ECO:0000313" key="1">
    <source>
        <dbReference type="EMBL" id="EYC46071.1"/>
    </source>
</evidence>
<name>A0A016X2N2_9BILA</name>
<dbReference type="AlphaFoldDB" id="A0A016X2N2"/>
<reference evidence="2" key="1">
    <citation type="journal article" date="2015" name="Nat. Genet.">
        <title>The genome and transcriptome of the zoonotic hookworm Ancylostoma ceylanicum identify infection-specific gene families.</title>
        <authorList>
            <person name="Schwarz E.M."/>
            <person name="Hu Y."/>
            <person name="Antoshechkin I."/>
            <person name="Miller M.M."/>
            <person name="Sternberg P.W."/>
            <person name="Aroian R.V."/>
        </authorList>
    </citation>
    <scope>NUCLEOTIDE SEQUENCE</scope>
    <source>
        <strain evidence="2">HY135</strain>
    </source>
</reference>